<dbReference type="AlphaFoldDB" id="A0A0C1YI98"/>
<dbReference type="GO" id="GO:0006814">
    <property type="term" value="P:sodium ion transport"/>
    <property type="evidence" value="ECO:0007669"/>
    <property type="project" value="InterPro"/>
</dbReference>
<evidence type="ECO:0000313" key="1">
    <source>
        <dbReference type="EMBL" id="NEV68796.1"/>
    </source>
</evidence>
<dbReference type="PANTHER" id="PTHR11328">
    <property type="entry name" value="MAJOR FACILITATOR SUPERFAMILY DOMAIN-CONTAINING PROTEIN"/>
    <property type="match status" value="1"/>
</dbReference>
<dbReference type="InterPro" id="IPR036259">
    <property type="entry name" value="MFS_trans_sf"/>
</dbReference>
<dbReference type="InterPro" id="IPR039672">
    <property type="entry name" value="MFS_2"/>
</dbReference>
<name>A0A0C1YI98_9CYAN</name>
<proteinExistence type="predicted"/>
<dbReference type="PANTHER" id="PTHR11328:SF24">
    <property type="entry name" value="MAJOR FACILITATOR SUPERFAMILY (MFS) PROFILE DOMAIN-CONTAINING PROTEIN"/>
    <property type="match status" value="1"/>
</dbReference>
<dbReference type="InterPro" id="IPR001927">
    <property type="entry name" value="Na/Gal_symport"/>
</dbReference>
<dbReference type="NCBIfam" id="TIGR00792">
    <property type="entry name" value="gph"/>
    <property type="match status" value="1"/>
</dbReference>
<dbReference type="GO" id="GO:0015293">
    <property type="term" value="F:symporter activity"/>
    <property type="evidence" value="ECO:0007669"/>
    <property type="project" value="InterPro"/>
</dbReference>
<dbReference type="SUPFAM" id="SSF103473">
    <property type="entry name" value="MFS general substrate transporter"/>
    <property type="match status" value="1"/>
</dbReference>
<dbReference type="Gene3D" id="1.20.1250.20">
    <property type="entry name" value="MFS general substrate transporter like domains"/>
    <property type="match status" value="1"/>
</dbReference>
<gene>
    <name evidence="1" type="ORF">QQ91_016965</name>
</gene>
<reference evidence="1" key="1">
    <citation type="submission" date="2014-11" db="EMBL/GenBank/DDBJ databases">
        <authorList>
            <person name="Malar M.C."/>
            <person name="Sen D."/>
            <person name="Tripathy S."/>
        </authorList>
    </citation>
    <scope>NUCLEOTIDE SEQUENCE</scope>
    <source>
        <strain evidence="1">BDU141951</strain>
    </source>
</reference>
<dbReference type="Pfam" id="PF13347">
    <property type="entry name" value="MFS_2"/>
    <property type="match status" value="1"/>
</dbReference>
<dbReference type="EMBL" id="JTHE02000003">
    <property type="protein sequence ID" value="NEV68796.1"/>
    <property type="molecule type" value="Genomic_DNA"/>
</dbReference>
<organism evidence="1">
    <name type="scientific">Lyngbya confervoides BDU141951</name>
    <dbReference type="NCBI Taxonomy" id="1574623"/>
    <lineage>
        <taxon>Bacteria</taxon>
        <taxon>Bacillati</taxon>
        <taxon>Cyanobacteriota</taxon>
        <taxon>Cyanophyceae</taxon>
        <taxon>Oscillatoriophycideae</taxon>
        <taxon>Oscillatoriales</taxon>
        <taxon>Microcoleaceae</taxon>
        <taxon>Lyngbya</taxon>
    </lineage>
</organism>
<protein>
    <submittedName>
        <fullName evidence="1">MFS transporter</fullName>
    </submittedName>
</protein>
<reference evidence="1" key="3">
    <citation type="submission" date="2020-02" db="EMBL/GenBank/DDBJ databases">
        <authorList>
            <person name="Sarangi A.N."/>
            <person name="Ghosh S."/>
            <person name="Mukherjee M."/>
            <person name="Tripathy S."/>
        </authorList>
    </citation>
    <scope>NUCLEOTIDE SEQUENCE</scope>
    <source>
        <strain evidence="1">BDU141951</strain>
    </source>
</reference>
<dbReference type="GO" id="GO:0005886">
    <property type="term" value="C:plasma membrane"/>
    <property type="evidence" value="ECO:0007669"/>
    <property type="project" value="TreeGrafter"/>
</dbReference>
<dbReference type="GO" id="GO:0008643">
    <property type="term" value="P:carbohydrate transport"/>
    <property type="evidence" value="ECO:0007669"/>
    <property type="project" value="InterPro"/>
</dbReference>
<reference evidence="1" key="2">
    <citation type="journal article" date="2015" name="Genome Announc.">
        <title>Draft Genome Sequence of Filamentous Marine Cyanobacterium Lyngbya confervoides Strain BDU141951.</title>
        <authorList>
            <person name="Chandrababunaidu M.M."/>
            <person name="Sen D."/>
            <person name="Tripathy S."/>
        </authorList>
    </citation>
    <scope>NUCLEOTIDE SEQUENCE</scope>
    <source>
        <strain evidence="1">BDU141951</strain>
    </source>
</reference>
<accession>A0A0C1YI98</accession>
<sequence>MTHEFAKPADPTGAPPKLSVWTKLAYGAGDMGAGMTSNLIAFSFLIFLTEVAGIRPAAAGTVLLISKVWDAVNDPLVGVLSDRTQTRWGRRYPWILLSALPFGVTFFLMWLVPPGGSGLRFWYYVATSILFQIFFTTANLPYATLTAELTQDYDERTDLNSFRLGFSLLGAISALALGLVVTSVIEQKTLQYTVLGGVVAIASVIPLLICVFGTYPQAQRTAIAMKPGTNDAETDLPFFEQLRIAFSNRAFLYVVGIYLFAWLALQITASIIPFYATFWMGLDSYFLPALLVQGTAIFMMWPCNLLSRRLGKQGIFFVGIGVWLIVQLGLFFLQPGQTGLLYLLCVAASFGVATAYVVPWAMLPDIIELDELRTGQRREGIFYSFMTLLQKFGLAGGLFLVGLFLEAANFLAESDIRIVARRFILGATLDGTGFPPEQAIQPDSALLAIRAFMGPVPLFLLCCALILCYFYPLTRTVHSEIVLQLAERRRQQQTDTE</sequence>
<comment type="caution">
    <text evidence="1">The sequence shown here is derived from an EMBL/GenBank/DDBJ whole genome shotgun (WGS) entry which is preliminary data.</text>
</comment>
<dbReference type="CDD" id="cd17332">
    <property type="entry name" value="MFS_MelB_like"/>
    <property type="match status" value="1"/>
</dbReference>